<dbReference type="EMBL" id="JAVFWL010000001">
    <property type="protein sequence ID" value="KAK6730826.1"/>
    <property type="molecule type" value="Genomic_DNA"/>
</dbReference>
<organism evidence="1 2">
    <name type="scientific">Necator americanus</name>
    <name type="common">Human hookworm</name>
    <dbReference type="NCBI Taxonomy" id="51031"/>
    <lineage>
        <taxon>Eukaryota</taxon>
        <taxon>Metazoa</taxon>
        <taxon>Ecdysozoa</taxon>
        <taxon>Nematoda</taxon>
        <taxon>Chromadorea</taxon>
        <taxon>Rhabditida</taxon>
        <taxon>Rhabditina</taxon>
        <taxon>Rhabditomorpha</taxon>
        <taxon>Strongyloidea</taxon>
        <taxon>Ancylostomatidae</taxon>
        <taxon>Bunostominae</taxon>
        <taxon>Necator</taxon>
    </lineage>
</organism>
<reference evidence="1 2" key="1">
    <citation type="submission" date="2023-08" db="EMBL/GenBank/DDBJ databases">
        <title>A Necator americanus chromosomal reference genome.</title>
        <authorList>
            <person name="Ilik V."/>
            <person name="Petrzelkova K.J."/>
            <person name="Pardy F."/>
            <person name="Fuh T."/>
            <person name="Niatou-Singa F.S."/>
            <person name="Gouil Q."/>
            <person name="Baker L."/>
            <person name="Ritchie M.E."/>
            <person name="Jex A.R."/>
            <person name="Gazzola D."/>
            <person name="Li H."/>
            <person name="Toshio Fujiwara R."/>
            <person name="Zhan B."/>
            <person name="Aroian R.V."/>
            <person name="Pafco B."/>
            <person name="Schwarz E.M."/>
        </authorList>
    </citation>
    <scope>NUCLEOTIDE SEQUENCE [LARGE SCALE GENOMIC DNA]</scope>
    <source>
        <strain evidence="1 2">Aroian</strain>
        <tissue evidence="1">Whole animal</tissue>
    </source>
</reference>
<accession>A0ABR1C0N6</accession>
<proteinExistence type="predicted"/>
<evidence type="ECO:0000313" key="2">
    <source>
        <dbReference type="Proteomes" id="UP001303046"/>
    </source>
</evidence>
<comment type="caution">
    <text evidence="1">The sequence shown here is derived from an EMBL/GenBank/DDBJ whole genome shotgun (WGS) entry which is preliminary data.</text>
</comment>
<name>A0ABR1C0N6_NECAM</name>
<protein>
    <recommendedName>
        <fullName evidence="3">Receptor ligand binding region domain-containing protein</fullName>
    </recommendedName>
</protein>
<evidence type="ECO:0008006" key="3">
    <source>
        <dbReference type="Google" id="ProtNLM"/>
    </source>
</evidence>
<dbReference type="Proteomes" id="UP001303046">
    <property type="component" value="Unassembled WGS sequence"/>
</dbReference>
<keyword evidence="2" id="KW-1185">Reference proteome</keyword>
<gene>
    <name evidence="1" type="primary">Necator_chrI.g3476</name>
    <name evidence="1" type="ORF">RB195_007347</name>
</gene>
<evidence type="ECO:0000313" key="1">
    <source>
        <dbReference type="EMBL" id="KAK6730826.1"/>
    </source>
</evidence>
<sequence>MTICTYNARTVALEAAIEDLMMQAKKIKYVVIGLTDVTLSTPYMKEEELFLGTCNSRSVGGVGILVNTSMAKNIDSFEQITTRIDVCG</sequence>